<protein>
    <submittedName>
        <fullName evidence="2">WH1 domain-containing protein</fullName>
    </submittedName>
</protein>
<dbReference type="PROSITE" id="PS50229">
    <property type="entry name" value="WH1"/>
    <property type="match status" value="1"/>
</dbReference>
<reference evidence="2" key="1">
    <citation type="submission" date="2017-02" db="UniProtKB">
        <authorList>
            <consortium name="WormBaseParasite"/>
        </authorList>
    </citation>
    <scope>IDENTIFICATION</scope>
</reference>
<evidence type="ECO:0000313" key="2">
    <source>
        <dbReference type="WBParaSite" id="TTAC_0000517601-mRNA-1"/>
    </source>
</evidence>
<sequence>LLSSKENQRLLEYLRPNRVPRTFAVLQLYKSNGHGSWQLCHRGVATIERDDAEHFYYIRLYDMVNMTQLFEQRIFIEMSYTAYGEFAILQGDDCPVGLAFVSSGEATAFNLILNRVISKFMARMNDTPVASINGGGAPNLPQSNLKPVSQSAAWASSSASHASRLRDNFRSLRKKVCAL</sequence>
<dbReference type="Pfam" id="PF00568">
    <property type="entry name" value="WH1"/>
    <property type="match status" value="1"/>
</dbReference>
<proteinExistence type="predicted"/>
<dbReference type="Gene3D" id="2.30.29.30">
    <property type="entry name" value="Pleckstrin-homology domain (PH domain)/Phosphotyrosine-binding domain (PTB)"/>
    <property type="match status" value="1"/>
</dbReference>
<evidence type="ECO:0000259" key="1">
    <source>
        <dbReference type="PROSITE" id="PS50229"/>
    </source>
</evidence>
<organism evidence="2">
    <name type="scientific">Hydatigena taeniaeformis</name>
    <name type="common">Feline tapeworm</name>
    <name type="synonym">Taenia taeniaeformis</name>
    <dbReference type="NCBI Taxonomy" id="6205"/>
    <lineage>
        <taxon>Eukaryota</taxon>
        <taxon>Metazoa</taxon>
        <taxon>Spiralia</taxon>
        <taxon>Lophotrochozoa</taxon>
        <taxon>Platyhelminthes</taxon>
        <taxon>Cestoda</taxon>
        <taxon>Eucestoda</taxon>
        <taxon>Cyclophyllidea</taxon>
        <taxon>Taeniidae</taxon>
        <taxon>Hydatigera</taxon>
    </lineage>
</organism>
<name>A0A0R3WWN6_HYDTA</name>
<dbReference type="AlphaFoldDB" id="A0A0R3WWN6"/>
<accession>A0A0R3WWN6</accession>
<feature type="domain" description="WH1" evidence="1">
    <location>
        <begin position="13"/>
        <end position="120"/>
    </location>
</feature>
<dbReference type="InterPro" id="IPR011993">
    <property type="entry name" value="PH-like_dom_sf"/>
</dbReference>
<dbReference type="InterPro" id="IPR000697">
    <property type="entry name" value="WH1/EVH1_dom"/>
</dbReference>
<dbReference type="WBParaSite" id="TTAC_0000517601-mRNA-1">
    <property type="protein sequence ID" value="TTAC_0000517601-mRNA-1"/>
    <property type="gene ID" value="TTAC_0000517601"/>
</dbReference>
<dbReference type="SUPFAM" id="SSF50729">
    <property type="entry name" value="PH domain-like"/>
    <property type="match status" value="1"/>
</dbReference>
<dbReference type="STRING" id="6205.A0A0R3WWN6"/>